<evidence type="ECO:0000256" key="5">
    <source>
        <dbReference type="ARBA" id="ARBA00023163"/>
    </source>
</evidence>
<dbReference type="SMART" id="SM00420">
    <property type="entry name" value="HTH_DEOR"/>
    <property type="match status" value="1"/>
</dbReference>
<gene>
    <name evidence="8" type="ORF">H9800_09300</name>
</gene>
<dbReference type="Pfam" id="PF08220">
    <property type="entry name" value="HTH_DeoR"/>
    <property type="match status" value="1"/>
</dbReference>
<dbReference type="InterPro" id="IPR050313">
    <property type="entry name" value="Carb_Metab_HTH_regulators"/>
</dbReference>
<keyword evidence="5" id="KW-0804">Transcription</keyword>
<dbReference type="GO" id="GO:0003677">
    <property type="term" value="F:DNA binding"/>
    <property type="evidence" value="ECO:0007669"/>
    <property type="project" value="UniProtKB-KW"/>
</dbReference>
<dbReference type="AlphaFoldDB" id="A0A9D2H6Y0"/>
<reference evidence="8" key="2">
    <citation type="submission" date="2021-04" db="EMBL/GenBank/DDBJ databases">
        <authorList>
            <person name="Gilroy R."/>
        </authorList>
    </citation>
    <scope>NUCLEOTIDE SEQUENCE</scope>
    <source>
        <strain evidence="8">ChiHjej8B7-3636</strain>
    </source>
</reference>
<dbReference type="PROSITE" id="PS51000">
    <property type="entry name" value="HTH_DEOR_2"/>
    <property type="match status" value="1"/>
</dbReference>
<evidence type="ECO:0000256" key="6">
    <source>
        <dbReference type="ARBA" id="ARBA00024937"/>
    </source>
</evidence>
<evidence type="ECO:0000256" key="4">
    <source>
        <dbReference type="ARBA" id="ARBA00023125"/>
    </source>
</evidence>
<dbReference type="PANTHER" id="PTHR30363">
    <property type="entry name" value="HTH-TYPE TRANSCRIPTIONAL REGULATOR SRLR-RELATED"/>
    <property type="match status" value="1"/>
</dbReference>
<dbReference type="SUPFAM" id="SSF46785">
    <property type="entry name" value="Winged helix' DNA-binding domain"/>
    <property type="match status" value="1"/>
</dbReference>
<accession>A0A9D2H6Y0</accession>
<dbReference type="EMBL" id="DXAM01000134">
    <property type="protein sequence ID" value="HJA05037.1"/>
    <property type="molecule type" value="Genomic_DNA"/>
</dbReference>
<dbReference type="PANTHER" id="PTHR30363:SF4">
    <property type="entry name" value="GLYCEROL-3-PHOSPHATE REGULON REPRESSOR"/>
    <property type="match status" value="1"/>
</dbReference>
<evidence type="ECO:0000256" key="1">
    <source>
        <dbReference type="ARBA" id="ARBA00021390"/>
    </source>
</evidence>
<dbReference type="InterPro" id="IPR001034">
    <property type="entry name" value="DeoR_HTH"/>
</dbReference>
<evidence type="ECO:0000256" key="2">
    <source>
        <dbReference type="ARBA" id="ARBA00022491"/>
    </source>
</evidence>
<dbReference type="InterPro" id="IPR018356">
    <property type="entry name" value="Tscrpt_reg_HTH_DeoR_CS"/>
</dbReference>
<evidence type="ECO:0000313" key="8">
    <source>
        <dbReference type="EMBL" id="HJA05037.1"/>
    </source>
</evidence>
<dbReference type="Proteomes" id="UP000824220">
    <property type="component" value="Unassembled WGS sequence"/>
</dbReference>
<organism evidence="8 9">
    <name type="scientific">Candidatus Microbacterium stercoravium</name>
    <dbReference type="NCBI Taxonomy" id="2838697"/>
    <lineage>
        <taxon>Bacteria</taxon>
        <taxon>Bacillati</taxon>
        <taxon>Actinomycetota</taxon>
        <taxon>Actinomycetes</taxon>
        <taxon>Micrococcales</taxon>
        <taxon>Microbacteriaceae</taxon>
        <taxon>Microbacterium</taxon>
    </lineage>
</organism>
<evidence type="ECO:0000259" key="7">
    <source>
        <dbReference type="PROSITE" id="PS51000"/>
    </source>
</evidence>
<keyword evidence="2" id="KW-0678">Repressor</keyword>
<sequence>MYQAERLDLIARAVRDAGRVSVRELAAQFDITTETVRRDLQVLEESGALRRVHGGAIAANRASLVERGVGERLAHRGAEKRRIAECAVRALPARFTGSVLLDAGTTTGALTGPLLERVGGGRTTIVTNAVSHAAALAGRDGIDLSILGGRVRSVTGAAVGIDTVRQIDALRPDVAFVGANALSAEFGLSTPDAEEAAVKRAMVASARRVIAVVDSSKLGDESLTRFALLSEIDVLVTDARPETDLAAALAADDVEVWVA</sequence>
<dbReference type="Gene3D" id="1.10.10.10">
    <property type="entry name" value="Winged helix-like DNA-binding domain superfamily/Winged helix DNA-binding domain"/>
    <property type="match status" value="1"/>
</dbReference>
<dbReference type="InterPro" id="IPR036388">
    <property type="entry name" value="WH-like_DNA-bd_sf"/>
</dbReference>
<dbReference type="Pfam" id="PF00455">
    <property type="entry name" value="DeoRC"/>
    <property type="match status" value="1"/>
</dbReference>
<reference evidence="8" key="1">
    <citation type="journal article" date="2021" name="PeerJ">
        <title>Extensive microbial diversity within the chicken gut microbiome revealed by metagenomics and culture.</title>
        <authorList>
            <person name="Gilroy R."/>
            <person name="Ravi A."/>
            <person name="Getino M."/>
            <person name="Pursley I."/>
            <person name="Horton D.L."/>
            <person name="Alikhan N.F."/>
            <person name="Baker D."/>
            <person name="Gharbi K."/>
            <person name="Hall N."/>
            <person name="Watson M."/>
            <person name="Adriaenssens E.M."/>
            <person name="Foster-Nyarko E."/>
            <person name="Jarju S."/>
            <person name="Secka A."/>
            <person name="Antonio M."/>
            <person name="Oren A."/>
            <person name="Chaudhuri R.R."/>
            <person name="La Ragione R."/>
            <person name="Hildebrand F."/>
            <person name="Pallen M.J."/>
        </authorList>
    </citation>
    <scope>NUCLEOTIDE SEQUENCE</scope>
    <source>
        <strain evidence="8">ChiHjej8B7-3636</strain>
    </source>
</reference>
<comment type="caution">
    <text evidence="8">The sequence shown here is derived from an EMBL/GenBank/DDBJ whole genome shotgun (WGS) entry which is preliminary data.</text>
</comment>
<dbReference type="InterPro" id="IPR036390">
    <property type="entry name" value="WH_DNA-bd_sf"/>
</dbReference>
<dbReference type="InterPro" id="IPR037171">
    <property type="entry name" value="NagB/RpiA_transferase-like"/>
</dbReference>
<protein>
    <recommendedName>
        <fullName evidence="1">Lactose phosphotransferase system repressor</fullName>
    </recommendedName>
</protein>
<dbReference type="Gene3D" id="3.40.50.1360">
    <property type="match status" value="1"/>
</dbReference>
<name>A0A9D2H6Y0_9MICO</name>
<dbReference type="PROSITE" id="PS00894">
    <property type="entry name" value="HTH_DEOR_1"/>
    <property type="match status" value="1"/>
</dbReference>
<dbReference type="SUPFAM" id="SSF100950">
    <property type="entry name" value="NagB/RpiA/CoA transferase-like"/>
    <property type="match status" value="1"/>
</dbReference>
<dbReference type="PRINTS" id="PR00037">
    <property type="entry name" value="HTHLACR"/>
</dbReference>
<proteinExistence type="predicted"/>
<comment type="function">
    <text evidence="6">Repressor of the lactose catabolism operon. Galactose-6-phosphate is the inducer.</text>
</comment>
<dbReference type="InterPro" id="IPR014036">
    <property type="entry name" value="DeoR-like_C"/>
</dbReference>
<keyword evidence="4 8" id="KW-0238">DNA-binding</keyword>
<evidence type="ECO:0000256" key="3">
    <source>
        <dbReference type="ARBA" id="ARBA00023015"/>
    </source>
</evidence>
<dbReference type="GO" id="GO:0003700">
    <property type="term" value="F:DNA-binding transcription factor activity"/>
    <property type="evidence" value="ECO:0007669"/>
    <property type="project" value="InterPro"/>
</dbReference>
<keyword evidence="3" id="KW-0805">Transcription regulation</keyword>
<feature type="domain" description="HTH deoR-type" evidence="7">
    <location>
        <begin position="3"/>
        <end position="58"/>
    </location>
</feature>
<dbReference type="SMART" id="SM01134">
    <property type="entry name" value="DeoRC"/>
    <property type="match status" value="1"/>
</dbReference>
<evidence type="ECO:0000313" key="9">
    <source>
        <dbReference type="Proteomes" id="UP000824220"/>
    </source>
</evidence>